<keyword evidence="5 8" id="KW-0812">Transmembrane</keyword>
<dbReference type="PROSITE" id="PS50928">
    <property type="entry name" value="ABC_TM1"/>
    <property type="match status" value="1"/>
</dbReference>
<protein>
    <submittedName>
        <fullName evidence="10">ABC transporter permease</fullName>
    </submittedName>
</protein>
<evidence type="ECO:0000259" key="9">
    <source>
        <dbReference type="PROSITE" id="PS50928"/>
    </source>
</evidence>
<reference evidence="10" key="1">
    <citation type="submission" date="2019-09" db="EMBL/GenBank/DDBJ databases">
        <title>Genomic analysis of Haloferax sp. CBA1149.</title>
        <authorList>
            <person name="Roh S.W."/>
        </authorList>
    </citation>
    <scope>NUCLEOTIDE SEQUENCE</scope>
    <source>
        <strain evidence="10">CBA1149</strain>
    </source>
</reference>
<evidence type="ECO:0000256" key="5">
    <source>
        <dbReference type="ARBA" id="ARBA00022692"/>
    </source>
</evidence>
<evidence type="ECO:0000256" key="3">
    <source>
        <dbReference type="ARBA" id="ARBA00022448"/>
    </source>
</evidence>
<feature type="transmembrane region" description="Helical" evidence="8">
    <location>
        <begin position="68"/>
        <end position="92"/>
    </location>
</feature>
<comment type="similarity">
    <text evidence="2">Belongs to the binding-protein-dependent transport system permease family. CysTW subfamily.</text>
</comment>
<evidence type="ECO:0000256" key="6">
    <source>
        <dbReference type="ARBA" id="ARBA00022989"/>
    </source>
</evidence>
<dbReference type="InterPro" id="IPR000515">
    <property type="entry name" value="MetI-like"/>
</dbReference>
<gene>
    <name evidence="10" type="ORF">Hfx1149_15550</name>
</gene>
<comment type="subcellular location">
    <subcellularLocation>
        <location evidence="1 8">Cell membrane</location>
        <topology evidence="1 8">Multi-pass membrane protein</topology>
    </subcellularLocation>
</comment>
<feature type="domain" description="ABC transmembrane type-1" evidence="9">
    <location>
        <begin position="69"/>
        <end position="276"/>
    </location>
</feature>
<dbReference type="CDD" id="cd06261">
    <property type="entry name" value="TM_PBP2"/>
    <property type="match status" value="1"/>
</dbReference>
<keyword evidence="6 8" id="KW-1133">Transmembrane helix</keyword>
<feature type="transmembrane region" description="Helical" evidence="8">
    <location>
        <begin position="160"/>
        <end position="182"/>
    </location>
</feature>
<dbReference type="PANTHER" id="PTHR42929:SF1">
    <property type="entry name" value="INNER MEMBRANE ABC TRANSPORTER PERMEASE PROTEIN YDCU-RELATED"/>
    <property type="match status" value="1"/>
</dbReference>
<dbReference type="Gene3D" id="1.10.3720.10">
    <property type="entry name" value="MetI-like"/>
    <property type="match status" value="1"/>
</dbReference>
<name>A0A643JQ27_9EURY</name>
<dbReference type="PANTHER" id="PTHR42929">
    <property type="entry name" value="INNER MEMBRANE ABC TRANSPORTER PERMEASE PROTEIN YDCU-RELATED-RELATED"/>
    <property type="match status" value="1"/>
</dbReference>
<accession>A0A643JQ27</accession>
<keyword evidence="4" id="KW-1003">Cell membrane</keyword>
<organism evidence="10">
    <name type="scientific">Haloferax sp. CBA1149</name>
    <dbReference type="NCBI Taxonomy" id="2650753"/>
    <lineage>
        <taxon>Archaea</taxon>
        <taxon>Methanobacteriati</taxon>
        <taxon>Methanobacteriota</taxon>
        <taxon>Stenosarchaea group</taxon>
        <taxon>Halobacteria</taxon>
        <taxon>Halobacteriales</taxon>
        <taxon>Haloferacaceae</taxon>
        <taxon>Haloferax</taxon>
    </lineage>
</organism>
<evidence type="ECO:0000256" key="7">
    <source>
        <dbReference type="ARBA" id="ARBA00023136"/>
    </source>
</evidence>
<proteinExistence type="inferred from homology"/>
<evidence type="ECO:0000256" key="1">
    <source>
        <dbReference type="ARBA" id="ARBA00004651"/>
    </source>
</evidence>
<feature type="transmembrane region" description="Helical" evidence="8">
    <location>
        <begin position="258"/>
        <end position="277"/>
    </location>
</feature>
<evidence type="ECO:0000256" key="4">
    <source>
        <dbReference type="ARBA" id="ARBA00022475"/>
    </source>
</evidence>
<dbReference type="SUPFAM" id="SSF161098">
    <property type="entry name" value="MetI-like"/>
    <property type="match status" value="1"/>
</dbReference>
<evidence type="ECO:0000313" key="10">
    <source>
        <dbReference type="EMBL" id="KAB1185535.1"/>
    </source>
</evidence>
<sequence>MLERLKGVRLGEVQVLVGPTILWFFLFLIAPLLVILYYSFLTYSSFNVEFTLTLDAWEAVFQPTIYDVFIRSLLIGVAVTVVTLIFGYPLAYYLRFYTSQNGGILLLLFLVIPFWTSAVIRTIGWYPILGRTGVVNKLLIQWGLVDAPIGALLFSPFSQIVGYLGAYIVFMAAPIFISLSQIDEDLLDASETLRGDPIDTFRYVTLPLSLPGVVIGVIFVFVLSIGDFTIPQFLSGGKGTITTLIYLSVNTGLNYPDAAALSIALLVIIFTVVYVLTRFVDISKIAQS</sequence>
<dbReference type="InterPro" id="IPR035906">
    <property type="entry name" value="MetI-like_sf"/>
</dbReference>
<feature type="transmembrane region" description="Helical" evidence="8">
    <location>
        <begin position="104"/>
        <end position="128"/>
    </location>
</feature>
<dbReference type="GO" id="GO:0005886">
    <property type="term" value="C:plasma membrane"/>
    <property type="evidence" value="ECO:0007669"/>
    <property type="project" value="UniProtKB-SubCell"/>
</dbReference>
<keyword evidence="7 8" id="KW-0472">Membrane</keyword>
<dbReference type="Pfam" id="PF00528">
    <property type="entry name" value="BPD_transp_1"/>
    <property type="match status" value="1"/>
</dbReference>
<dbReference type="GO" id="GO:0055085">
    <property type="term" value="P:transmembrane transport"/>
    <property type="evidence" value="ECO:0007669"/>
    <property type="project" value="InterPro"/>
</dbReference>
<comment type="caution">
    <text evidence="10">The sequence shown here is derived from an EMBL/GenBank/DDBJ whole genome shotgun (WGS) entry which is preliminary data.</text>
</comment>
<dbReference type="EMBL" id="VZUS01000004">
    <property type="protein sequence ID" value="KAB1185535.1"/>
    <property type="molecule type" value="Genomic_DNA"/>
</dbReference>
<feature type="transmembrane region" description="Helical" evidence="8">
    <location>
        <begin position="21"/>
        <end position="40"/>
    </location>
</feature>
<evidence type="ECO:0000256" key="8">
    <source>
        <dbReference type="RuleBase" id="RU363032"/>
    </source>
</evidence>
<feature type="transmembrane region" description="Helical" evidence="8">
    <location>
        <begin position="203"/>
        <end position="225"/>
    </location>
</feature>
<evidence type="ECO:0000256" key="2">
    <source>
        <dbReference type="ARBA" id="ARBA00007069"/>
    </source>
</evidence>
<keyword evidence="3 8" id="KW-0813">Transport</keyword>
<dbReference type="AlphaFoldDB" id="A0A643JQ27"/>